<dbReference type="RefSeq" id="WP_264844054.1">
    <property type="nucleotide sequence ID" value="NZ_AP025628.1"/>
</dbReference>
<evidence type="ECO:0000313" key="1">
    <source>
        <dbReference type="EMBL" id="BDG59978.1"/>
    </source>
</evidence>
<proteinExistence type="predicted"/>
<accession>A0AA35CKA8</accession>
<dbReference type="KEGG" id="cmic:caldi_10680"/>
<dbReference type="Proteomes" id="UP001163687">
    <property type="component" value="Chromosome"/>
</dbReference>
<reference evidence="1" key="1">
    <citation type="submission" date="2022-03" db="EMBL/GenBank/DDBJ databases">
        <title>Complete genome sequence of Caldinitratiruptor microaerophilus.</title>
        <authorList>
            <person name="Mukaiyama R."/>
            <person name="Nishiyama T."/>
            <person name="Ueda K."/>
        </authorList>
    </citation>
    <scope>NUCLEOTIDE SEQUENCE</scope>
    <source>
        <strain evidence="1">JCM 16183</strain>
    </source>
</reference>
<name>A0AA35CKA8_9FIRM</name>
<sequence length="153" mass="16478">MRLGVELVARSPTRLGLGSFFETWLMLPAGVLRRSLGRDEYHLPVVIQAGRRLAGTGRTYICQIDAEAAGLGPNQARPCLPVPVPLPAGSQVVLGLRTNVFRDLPALVDGVHLVLRTDLAEPVSATLDDPRLVAEEMLPGRYRIGLGRLLPAA</sequence>
<organism evidence="1 2">
    <name type="scientific">Caldinitratiruptor microaerophilus</name>
    <dbReference type="NCBI Taxonomy" id="671077"/>
    <lineage>
        <taxon>Bacteria</taxon>
        <taxon>Bacillati</taxon>
        <taxon>Bacillota</taxon>
        <taxon>Clostridia</taxon>
        <taxon>Eubacteriales</taxon>
        <taxon>Symbiobacteriaceae</taxon>
        <taxon>Caldinitratiruptor</taxon>
    </lineage>
</organism>
<keyword evidence="2" id="KW-1185">Reference proteome</keyword>
<evidence type="ECO:0000313" key="2">
    <source>
        <dbReference type="Proteomes" id="UP001163687"/>
    </source>
</evidence>
<dbReference type="EMBL" id="AP025628">
    <property type="protein sequence ID" value="BDG59978.1"/>
    <property type="molecule type" value="Genomic_DNA"/>
</dbReference>
<gene>
    <name evidence="1" type="ORF">caldi_10680</name>
</gene>
<dbReference type="AlphaFoldDB" id="A0AA35CKA8"/>
<protein>
    <submittedName>
        <fullName evidence="1">Uncharacterized protein</fullName>
    </submittedName>
</protein>